<keyword evidence="1" id="KW-0732">Signal</keyword>
<evidence type="ECO:0000256" key="1">
    <source>
        <dbReference type="SAM" id="SignalP"/>
    </source>
</evidence>
<dbReference type="Proteomes" id="UP000323560">
    <property type="component" value="Chromosome"/>
</dbReference>
<dbReference type="AlphaFoldDB" id="A0AAP9ES68"/>
<accession>A0AAP9ES68</accession>
<sequence length="200" mass="21658">MDRLASFRVKNHIMTIQQILSRTRLRHLALLTVSVLSVAATVSAATTHHRATHHTQHPSAAAAGPAPVILSAHPGTQLDIDARKLNSDDLEDAAKHHDHPVVLVGSAPLSSGKNDEALFVQLQSARLCGSAGCTTSVYLRHNDSWNTVLDSVNGDISVLPTRHKGMHDLLVGKNDKWIWDGNEYQDTLSAPPMPKMNGPN</sequence>
<organism evidence="2 3">
    <name type="scientific">Gluconobacter thailandicus</name>
    <dbReference type="NCBI Taxonomy" id="257438"/>
    <lineage>
        <taxon>Bacteria</taxon>
        <taxon>Pseudomonadati</taxon>
        <taxon>Pseudomonadota</taxon>
        <taxon>Alphaproteobacteria</taxon>
        <taxon>Acetobacterales</taxon>
        <taxon>Acetobacteraceae</taxon>
        <taxon>Gluconobacter</taxon>
    </lineage>
</organism>
<reference evidence="2 3" key="1">
    <citation type="submission" date="2019-08" db="EMBL/GenBank/DDBJ databases">
        <title>Gluconobacter frateurii HD924 genome.</title>
        <authorList>
            <person name="Liu Y."/>
            <person name="Zhang P."/>
        </authorList>
    </citation>
    <scope>NUCLEOTIDE SEQUENCE [LARGE SCALE GENOMIC DNA]</scope>
    <source>
        <strain evidence="2 3">HD924</strain>
    </source>
</reference>
<proteinExistence type="predicted"/>
<evidence type="ECO:0000313" key="3">
    <source>
        <dbReference type="Proteomes" id="UP000323560"/>
    </source>
</evidence>
<feature type="signal peptide" evidence="1">
    <location>
        <begin position="1"/>
        <end position="44"/>
    </location>
</feature>
<feature type="chain" id="PRO_5042962752" evidence="1">
    <location>
        <begin position="45"/>
        <end position="200"/>
    </location>
</feature>
<name>A0AAP9ES68_GLUTH</name>
<dbReference type="KEGG" id="gti:FXF46_08725"/>
<protein>
    <submittedName>
        <fullName evidence="2">Uncharacterized protein</fullName>
    </submittedName>
</protein>
<dbReference type="EMBL" id="CP043043">
    <property type="protein sequence ID" value="QEH96356.1"/>
    <property type="molecule type" value="Genomic_DNA"/>
</dbReference>
<gene>
    <name evidence="2" type="ORF">FXF46_08725</name>
</gene>
<evidence type="ECO:0000313" key="2">
    <source>
        <dbReference type="EMBL" id="QEH96356.1"/>
    </source>
</evidence>